<keyword evidence="2" id="KW-0472">Membrane</keyword>
<keyword evidence="2" id="KW-0812">Transmembrane</keyword>
<dbReference type="RefSeq" id="WP_087133697.1">
    <property type="nucleotide sequence ID" value="NZ_FUKP01000023.1"/>
</dbReference>
<organism evidence="3 4">
    <name type="scientific">Micrococcus lylae</name>
    <dbReference type="NCBI Taxonomy" id="1273"/>
    <lineage>
        <taxon>Bacteria</taxon>
        <taxon>Bacillati</taxon>
        <taxon>Actinomycetota</taxon>
        <taxon>Actinomycetes</taxon>
        <taxon>Micrococcales</taxon>
        <taxon>Micrococcaceae</taxon>
        <taxon>Micrococcus</taxon>
    </lineage>
</organism>
<evidence type="ECO:0000256" key="1">
    <source>
        <dbReference type="SAM" id="MobiDB-lite"/>
    </source>
</evidence>
<feature type="region of interest" description="Disordered" evidence="1">
    <location>
        <begin position="108"/>
        <end position="137"/>
    </location>
</feature>
<reference evidence="3 4" key="1">
    <citation type="submission" date="2017-02" db="EMBL/GenBank/DDBJ databases">
        <authorList>
            <person name="Peterson S.W."/>
        </authorList>
    </citation>
    <scope>NUCLEOTIDE SEQUENCE [LARGE SCALE GENOMIC DNA]</scope>
    <source>
        <strain evidence="3 4">2B3F</strain>
    </source>
</reference>
<evidence type="ECO:0000256" key="2">
    <source>
        <dbReference type="SAM" id="Phobius"/>
    </source>
</evidence>
<dbReference type="Proteomes" id="UP000196230">
    <property type="component" value="Unassembled WGS sequence"/>
</dbReference>
<keyword evidence="2" id="KW-1133">Transmembrane helix</keyword>
<feature type="region of interest" description="Disordered" evidence="1">
    <location>
        <begin position="273"/>
        <end position="295"/>
    </location>
</feature>
<feature type="compositionally biased region" description="Low complexity" evidence="1">
    <location>
        <begin position="119"/>
        <end position="130"/>
    </location>
</feature>
<dbReference type="AlphaFoldDB" id="A0A1R4IQM4"/>
<sequence length="372" mass="40944">MDFWDRAIDIADIVTAVSAVIAIIIAVYLGERAIRIAKSDNGVSRREFAYAQADRLVEATIDLTGAAHDLAEAGADPQEADHRLRAAFDVFDGRLLVLQTIGGMDGDLTDRRSPTTLKDAASGAAASDGSVPKHPTRQDKIRTIRAFAHMFEPIAGAHRALAQDRGILAASVFDHRDDQGYESVLAAVETHAEDPNRPQGTGSFDPSPAYAATLREHLADEDWIPTRSQALRLTLPWLWNELGVMRTAWDAEDGTLQQIHFADDLSVSEAGVPAYDEEDGPRAQPDMAAGQPRSDAPFDETVFSWLKHWPHDGRSYADDPMDPGHEIPVFARPSVLEVPRDMMADLRDELLERVLELIADLREADLRDQDSL</sequence>
<gene>
    <name evidence="3" type="ORF">FM125_03890</name>
</gene>
<protein>
    <submittedName>
        <fullName evidence="3">Uncharacterized protein</fullName>
    </submittedName>
</protein>
<name>A0A1R4IQM4_9MICC</name>
<evidence type="ECO:0000313" key="3">
    <source>
        <dbReference type="EMBL" id="SJN21984.1"/>
    </source>
</evidence>
<feature type="transmembrane region" description="Helical" evidence="2">
    <location>
        <begin position="6"/>
        <end position="29"/>
    </location>
</feature>
<dbReference type="EMBL" id="FUKP01000023">
    <property type="protein sequence ID" value="SJN21984.1"/>
    <property type="molecule type" value="Genomic_DNA"/>
</dbReference>
<evidence type="ECO:0000313" key="4">
    <source>
        <dbReference type="Proteomes" id="UP000196230"/>
    </source>
</evidence>
<proteinExistence type="predicted"/>
<accession>A0A1R4IQM4</accession>